<sequence>MKTIQDFLNDSTFSFPAVPTGTASSIEEFYENCIKTTLQKDSSIVKEWHNLLVEYSKDSESILLSRLYESRKVNGQWDTRRGMETIMNDNFSYAFASNFFARIIYSMVYVGFVPEYKNFKDMFINHIFSLYSFIGTTDCERKYSSFVNKAYKPVFYTQGWYLAHIISINDEQFYKFPNVNIKEILVPGKLSDWKLFNNIYKRKLNYSFTNDEKKIIIAHFLRFIDPINYFLVPNQNNINVKSIGENKNVVDYILRRSFEVYGDSFINFLDLALVDKNTIPKQNLSDLGKEKIFTLKFSNKKSNVEKIIPVKSQKNNLLQRNLPNNDDIIQKISYYKSGNISKGFSETSLRYANDYIDVVSYSHSNKWLDSIHSNMEKMWSIIYKPKHSFSMLKNWNKLINSENIEITDIKKGQHIGKYAIRIRGMKKSPNDEIIKEILEYIFAK</sequence>
<dbReference type="Proteomes" id="UP000014605">
    <property type="component" value="Unassembled WGS sequence"/>
</dbReference>
<dbReference type="PATRIC" id="fig|1125702.3.peg.1536"/>
<accession>S3LBG3</accession>
<evidence type="ECO:0000313" key="2">
    <source>
        <dbReference type="Proteomes" id="UP000014605"/>
    </source>
</evidence>
<comment type="caution">
    <text evidence="1">The sequence shown here is derived from an EMBL/GenBank/DDBJ whole genome shotgun (WGS) entry which is preliminary data.</text>
</comment>
<organism evidence="1 2">
    <name type="scientific">Treponema vincentii F0403</name>
    <dbReference type="NCBI Taxonomy" id="1125702"/>
    <lineage>
        <taxon>Bacteria</taxon>
        <taxon>Pseudomonadati</taxon>
        <taxon>Spirochaetota</taxon>
        <taxon>Spirochaetia</taxon>
        <taxon>Spirochaetales</taxon>
        <taxon>Treponemataceae</taxon>
        <taxon>Treponema</taxon>
    </lineage>
</organism>
<dbReference type="AlphaFoldDB" id="S3LBG3"/>
<keyword evidence="2" id="KW-1185">Reference proteome</keyword>
<dbReference type="GeneID" id="301461639"/>
<dbReference type="EMBL" id="ATFC01000008">
    <property type="protein sequence ID" value="EPF46901.1"/>
    <property type="molecule type" value="Genomic_DNA"/>
</dbReference>
<dbReference type="HOGENOM" id="CLU_616677_0_0_12"/>
<proteinExistence type="predicted"/>
<protein>
    <submittedName>
        <fullName evidence="1">Uncharacterized protein</fullName>
    </submittedName>
</protein>
<evidence type="ECO:0000313" key="1">
    <source>
        <dbReference type="EMBL" id="EPF46901.1"/>
    </source>
</evidence>
<gene>
    <name evidence="1" type="ORF">HMPREF1222_01482</name>
</gene>
<dbReference type="RefSeq" id="WP_016518870.1">
    <property type="nucleotide sequence ID" value="NZ_KE332512.1"/>
</dbReference>
<reference evidence="1 2" key="1">
    <citation type="submission" date="2013-04" db="EMBL/GenBank/DDBJ databases">
        <title>The Genome Sequence of Treponema vincentii F0403.</title>
        <authorList>
            <consortium name="The Broad Institute Genomics Platform"/>
            <person name="Earl A."/>
            <person name="Ward D."/>
            <person name="Feldgarden M."/>
            <person name="Gevers D."/>
            <person name="Leonetti C."/>
            <person name="Izard J."/>
            <person name="Walker B."/>
            <person name="Young S."/>
            <person name="Zeng Q."/>
            <person name="Gargeya S."/>
            <person name="Fitzgerald M."/>
            <person name="Haas B."/>
            <person name="Abouelleil A."/>
            <person name="Allen A.W."/>
            <person name="Alvarado L."/>
            <person name="Arachchi H.M."/>
            <person name="Berlin A.M."/>
            <person name="Chapman S.B."/>
            <person name="Gainer-Dewar J."/>
            <person name="Goldberg J."/>
            <person name="Griggs A."/>
            <person name="Gujja S."/>
            <person name="Hansen M."/>
            <person name="Howarth C."/>
            <person name="Imamovic A."/>
            <person name="Ireland A."/>
            <person name="Larimer J."/>
            <person name="McCowan C."/>
            <person name="Murphy C."/>
            <person name="Pearson M."/>
            <person name="Poon T.W."/>
            <person name="Priest M."/>
            <person name="Roberts A."/>
            <person name="Saif S."/>
            <person name="Shea T."/>
            <person name="Sisk P."/>
            <person name="Sykes S."/>
            <person name="Wortman J."/>
            <person name="Nusbaum C."/>
            <person name="Birren B."/>
        </authorList>
    </citation>
    <scope>NUCLEOTIDE SEQUENCE [LARGE SCALE GENOMIC DNA]</scope>
    <source>
        <strain evidence="1 2">F0403</strain>
    </source>
</reference>
<name>S3LBG3_9SPIR</name>